<evidence type="ECO:0008006" key="3">
    <source>
        <dbReference type="Google" id="ProtNLM"/>
    </source>
</evidence>
<gene>
    <name evidence="1" type="ORF">AN481_15785</name>
</gene>
<dbReference type="AlphaFoldDB" id="A0A1B7VPH3"/>
<organism evidence="1 2">
    <name type="scientific">Aphanizomenon flos-aquae LD13</name>
    <dbReference type="NCBI Taxonomy" id="1710894"/>
    <lineage>
        <taxon>Bacteria</taxon>
        <taxon>Bacillati</taxon>
        <taxon>Cyanobacteriota</taxon>
        <taxon>Cyanophyceae</taxon>
        <taxon>Nostocales</taxon>
        <taxon>Aphanizomenonaceae</taxon>
        <taxon>Aphanizomenon</taxon>
    </lineage>
</organism>
<sequence length="243" mass="27974">MNLLFLVEGEKTEPKVYKAWLKHLFPSLTFVLTPEEMTINTCRIIAGHGYPKMVSKPTKEPGVSSLEACLIDIEKFGNVNHFFICIDSEDHSYTARFHELKSKLDDLKSGYNIDSSKTEIHIIIQHCCFETWALGNAEIPNEYPLLRSSTILSDFQAYYDVLVNDPEEMSCCPTGRTFSTKARFHKHYLQEYLGQFGLFYSKKNPKVVEGKKYLDALKKRCESMNHLSSLKLLLDIWDSIETL</sequence>
<dbReference type="Proteomes" id="UP000092382">
    <property type="component" value="Unassembled WGS sequence"/>
</dbReference>
<dbReference type="PATRIC" id="fig|1710894.3.peg.1730"/>
<name>A0A1B7VPH3_APHFL</name>
<reference evidence="1 2" key="1">
    <citation type="submission" date="2015-09" db="EMBL/GenBank/DDBJ databases">
        <title>Whole genome shotgun sequence assembly of Aphanizomenon flos-aquae UKL13.</title>
        <authorList>
            <person name="Driscoll C."/>
        </authorList>
    </citation>
    <scope>NUCLEOTIDE SEQUENCE [LARGE SCALE GENOMIC DNA]</scope>
    <source>
        <strain evidence="1">MDT13</strain>
    </source>
</reference>
<evidence type="ECO:0000313" key="2">
    <source>
        <dbReference type="Proteomes" id="UP000092382"/>
    </source>
</evidence>
<protein>
    <recommendedName>
        <fullName evidence="3">DUF4276 family protein</fullName>
    </recommendedName>
</protein>
<proteinExistence type="predicted"/>
<dbReference type="EMBL" id="LJOY01000063">
    <property type="protein sequence ID" value="OBQ22248.1"/>
    <property type="molecule type" value="Genomic_DNA"/>
</dbReference>
<evidence type="ECO:0000313" key="1">
    <source>
        <dbReference type="EMBL" id="OBQ22248.1"/>
    </source>
</evidence>
<accession>A0A1B7VPH3</accession>
<comment type="caution">
    <text evidence="1">The sequence shown here is derived from an EMBL/GenBank/DDBJ whole genome shotgun (WGS) entry which is preliminary data.</text>
</comment>